<keyword evidence="1" id="KW-0812">Transmembrane</keyword>
<dbReference type="EMBL" id="UINC01088156">
    <property type="protein sequence ID" value="SVC38143.1"/>
    <property type="molecule type" value="Genomic_DNA"/>
</dbReference>
<feature type="non-terminal residue" evidence="2">
    <location>
        <position position="390"/>
    </location>
</feature>
<proteinExistence type="predicted"/>
<reference evidence="2" key="1">
    <citation type="submission" date="2018-05" db="EMBL/GenBank/DDBJ databases">
        <authorList>
            <person name="Lanie J.A."/>
            <person name="Ng W.-L."/>
            <person name="Kazmierczak K.M."/>
            <person name="Andrzejewski T.M."/>
            <person name="Davidsen T.M."/>
            <person name="Wayne K.J."/>
            <person name="Tettelin H."/>
            <person name="Glass J.I."/>
            <person name="Rusch D."/>
            <person name="Podicherti R."/>
            <person name="Tsui H.-C.T."/>
            <person name="Winkler M.E."/>
        </authorList>
    </citation>
    <scope>NUCLEOTIDE SEQUENCE</scope>
</reference>
<sequence length="390" mass="44212">MFDGTVINRRIGLIYSIVLFFALVLFGLNSTAKESAVILKGEKRPYSQSSPWNLEIGPDPKYDELSDYLIDNLAGPFGSNNKHFTIPIYVVDSQTPRQQFQISHYYSYVTGNGEKLDIKKHVTIAVPIPVEAAPANGTDGNIVLWDPDTGDEWGFWKAVQTSSHTWQAKNGYHYNTNWSAVPPSGFQSRGAGVPYFAGLVRPWEIKEGRISHAIAFGGNYPNKYLIFPATKSDGKTLLPYYLPMGARLQLDPSLSEKDFEIWGLDRAGKIIAKAMQKYGMILVSGSGHPKIYTEYDKTANWKDEIDKNTVRNIPYSAFHVLDRKTHEKPESPTNFTIEKRQTAITIHWQKVEWANRYIVKRKKLGESSFVLLTDMQVNPEYVDTVMFLDK</sequence>
<evidence type="ECO:0000313" key="2">
    <source>
        <dbReference type="EMBL" id="SVC38143.1"/>
    </source>
</evidence>
<keyword evidence="1" id="KW-0472">Membrane</keyword>
<accession>A0A382LP59</accession>
<dbReference type="InterPro" id="IPR013783">
    <property type="entry name" value="Ig-like_fold"/>
</dbReference>
<name>A0A382LP59_9ZZZZ</name>
<dbReference type="AlphaFoldDB" id="A0A382LP59"/>
<evidence type="ECO:0000256" key="1">
    <source>
        <dbReference type="SAM" id="Phobius"/>
    </source>
</evidence>
<keyword evidence="1" id="KW-1133">Transmembrane helix</keyword>
<organism evidence="2">
    <name type="scientific">marine metagenome</name>
    <dbReference type="NCBI Taxonomy" id="408172"/>
    <lineage>
        <taxon>unclassified sequences</taxon>
        <taxon>metagenomes</taxon>
        <taxon>ecological metagenomes</taxon>
    </lineage>
</organism>
<gene>
    <name evidence="2" type="ORF">METZ01_LOCUS290997</name>
</gene>
<feature type="transmembrane region" description="Helical" evidence="1">
    <location>
        <begin position="12"/>
        <end position="28"/>
    </location>
</feature>
<protein>
    <submittedName>
        <fullName evidence="2">Uncharacterized protein</fullName>
    </submittedName>
</protein>
<dbReference type="Gene3D" id="2.60.40.10">
    <property type="entry name" value="Immunoglobulins"/>
    <property type="match status" value="1"/>
</dbReference>